<dbReference type="InterPro" id="IPR050304">
    <property type="entry name" value="MT-severing_AAA_ATPase"/>
</dbReference>
<protein>
    <recommendedName>
        <fullName evidence="7">microtubule-severing ATPase</fullName>
        <ecNumber evidence="7">5.6.1.1</ecNumber>
    </recommendedName>
</protein>
<keyword evidence="12" id="KW-1185">Reference proteome</keyword>
<evidence type="ECO:0000259" key="10">
    <source>
        <dbReference type="SMART" id="SM00382"/>
    </source>
</evidence>
<dbReference type="InterPro" id="IPR027417">
    <property type="entry name" value="P-loop_NTPase"/>
</dbReference>
<dbReference type="Pfam" id="PF17862">
    <property type="entry name" value="AAA_lid_3"/>
    <property type="match status" value="1"/>
</dbReference>
<feature type="compositionally biased region" description="Low complexity" evidence="9">
    <location>
        <begin position="140"/>
        <end position="156"/>
    </location>
</feature>
<evidence type="ECO:0000256" key="8">
    <source>
        <dbReference type="RuleBase" id="RU003651"/>
    </source>
</evidence>
<dbReference type="PROSITE" id="PS00674">
    <property type="entry name" value="AAA"/>
    <property type="match status" value="1"/>
</dbReference>
<evidence type="ECO:0000256" key="1">
    <source>
        <dbReference type="ARBA" id="ARBA00022701"/>
    </source>
</evidence>
<gene>
    <name evidence="11" type="ORF">WJX75_005080</name>
</gene>
<dbReference type="InterPro" id="IPR041569">
    <property type="entry name" value="AAA_lid_3"/>
</dbReference>
<dbReference type="EC" id="5.6.1.1" evidence="7"/>
<feature type="compositionally biased region" description="Polar residues" evidence="9">
    <location>
        <begin position="120"/>
        <end position="137"/>
    </location>
</feature>
<dbReference type="SMART" id="SM00382">
    <property type="entry name" value="AAA"/>
    <property type="match status" value="1"/>
</dbReference>
<evidence type="ECO:0000256" key="3">
    <source>
        <dbReference type="ARBA" id="ARBA00022840"/>
    </source>
</evidence>
<keyword evidence="2 8" id="KW-0547">Nucleotide-binding</keyword>
<evidence type="ECO:0000313" key="12">
    <source>
        <dbReference type="Proteomes" id="UP001491310"/>
    </source>
</evidence>
<evidence type="ECO:0000256" key="9">
    <source>
        <dbReference type="SAM" id="MobiDB-lite"/>
    </source>
</evidence>
<dbReference type="PANTHER" id="PTHR23074">
    <property type="entry name" value="AAA DOMAIN-CONTAINING"/>
    <property type="match status" value="1"/>
</dbReference>
<evidence type="ECO:0000256" key="4">
    <source>
        <dbReference type="ARBA" id="ARBA00023136"/>
    </source>
</evidence>
<dbReference type="InterPro" id="IPR003959">
    <property type="entry name" value="ATPase_AAA_core"/>
</dbReference>
<dbReference type="InterPro" id="IPR015415">
    <property type="entry name" value="Spast_Vps4_C"/>
</dbReference>
<proteinExistence type="inferred from homology"/>
<keyword evidence="3 8" id="KW-0067">ATP-binding</keyword>
<dbReference type="Gene3D" id="1.20.58.80">
    <property type="entry name" value="Phosphotransferase system, lactose/cellobiose-type IIA subunit"/>
    <property type="match status" value="1"/>
</dbReference>
<dbReference type="EMBL" id="JALJOT010000013">
    <property type="protein sequence ID" value="KAK9904124.1"/>
    <property type="molecule type" value="Genomic_DNA"/>
</dbReference>
<evidence type="ECO:0000256" key="7">
    <source>
        <dbReference type="ARBA" id="ARBA00038871"/>
    </source>
</evidence>
<comment type="catalytic activity">
    <reaction evidence="6">
        <text>n ATP + n H2O + a microtubule = n ADP + n phosphate + (n+1) alpha/beta tubulin heterodimers.</text>
        <dbReference type="EC" id="5.6.1.1"/>
    </reaction>
</comment>
<dbReference type="Gene3D" id="3.40.50.300">
    <property type="entry name" value="P-loop containing nucleotide triphosphate hydrolases"/>
    <property type="match status" value="1"/>
</dbReference>
<dbReference type="InterPro" id="IPR003960">
    <property type="entry name" value="ATPase_AAA_CS"/>
</dbReference>
<dbReference type="InterPro" id="IPR003593">
    <property type="entry name" value="AAA+_ATPase"/>
</dbReference>
<keyword evidence="1" id="KW-0493">Microtubule</keyword>
<dbReference type="PANTHER" id="PTHR23074:SF86">
    <property type="entry name" value="SPASTIN"/>
    <property type="match status" value="1"/>
</dbReference>
<reference evidence="11 12" key="1">
    <citation type="journal article" date="2024" name="Nat. Commun.">
        <title>Phylogenomics reveals the evolutionary origins of lichenization in chlorophyte algae.</title>
        <authorList>
            <person name="Puginier C."/>
            <person name="Libourel C."/>
            <person name="Otte J."/>
            <person name="Skaloud P."/>
            <person name="Haon M."/>
            <person name="Grisel S."/>
            <person name="Petersen M."/>
            <person name="Berrin J.G."/>
            <person name="Delaux P.M."/>
            <person name="Dal Grande F."/>
            <person name="Keller J."/>
        </authorList>
    </citation>
    <scope>NUCLEOTIDE SEQUENCE [LARGE SCALE GENOMIC DNA]</scope>
    <source>
        <strain evidence="11 12">SAG 216-7</strain>
    </source>
</reference>
<evidence type="ECO:0000256" key="5">
    <source>
        <dbReference type="ARBA" id="ARBA00023235"/>
    </source>
</evidence>
<keyword evidence="5" id="KW-0413">Isomerase</keyword>
<dbReference type="Gene3D" id="1.10.8.60">
    <property type="match status" value="1"/>
</dbReference>
<comment type="similarity">
    <text evidence="8">Belongs to the AAA ATPase family.</text>
</comment>
<evidence type="ECO:0000313" key="11">
    <source>
        <dbReference type="EMBL" id="KAK9904124.1"/>
    </source>
</evidence>
<evidence type="ECO:0000256" key="2">
    <source>
        <dbReference type="ARBA" id="ARBA00022741"/>
    </source>
</evidence>
<dbReference type="SUPFAM" id="SSF52540">
    <property type="entry name" value="P-loop containing nucleoside triphosphate hydrolases"/>
    <property type="match status" value="1"/>
</dbReference>
<accession>A0ABR2YFE8</accession>
<dbReference type="Pfam" id="PF00004">
    <property type="entry name" value="AAA"/>
    <property type="match status" value="1"/>
</dbReference>
<feature type="domain" description="AAA+ ATPase" evidence="10">
    <location>
        <begin position="226"/>
        <end position="361"/>
    </location>
</feature>
<comment type="caution">
    <text evidence="11">The sequence shown here is derived from an EMBL/GenBank/DDBJ whole genome shotgun (WGS) entry which is preliminary data.</text>
</comment>
<feature type="region of interest" description="Disordered" evidence="9">
    <location>
        <begin position="116"/>
        <end position="172"/>
    </location>
</feature>
<organism evidence="11 12">
    <name type="scientific">Coccomyxa subellipsoidea</name>
    <dbReference type="NCBI Taxonomy" id="248742"/>
    <lineage>
        <taxon>Eukaryota</taxon>
        <taxon>Viridiplantae</taxon>
        <taxon>Chlorophyta</taxon>
        <taxon>core chlorophytes</taxon>
        <taxon>Trebouxiophyceae</taxon>
        <taxon>Trebouxiophyceae incertae sedis</taxon>
        <taxon>Coccomyxaceae</taxon>
        <taxon>Coccomyxa</taxon>
    </lineage>
</organism>
<evidence type="ECO:0000256" key="6">
    <source>
        <dbReference type="ARBA" id="ARBA00036378"/>
    </source>
</evidence>
<name>A0ABR2YFE8_9CHLO</name>
<keyword evidence="4" id="KW-0472">Membrane</keyword>
<sequence length="465" mass="51321">MWGIFRTFSQDGEPVHKTNSSKAIQSDIKTVKTNLEKLRGYHDLAKDAFDRAYSRDVEGAQADAIKLYRMGLSIVHEGLSLQVHSSGLGAGYSNVAKWRDDMTTWQEHVLSRLRDLESGGASTSSRRPPQRIVTSKRISAPATRAVRAVPAQPAPAGSQQDGRSGTGLGSKEEARLREVIEGEVLDTRPSVRWKDVAGLSAAKQALQEMVILPAQRADLFQGLRAPARGLLLYGPPGNGKTLLAKALASEAEATFFNISASTLTSKWHGEAEKLVRMLFKVAAEMQPSIIFIDEIDSILSERSAGEHEASRRLKTQFLIEFDGVANGSERIVVIGATNRPQELDDAVRRRLVKRIYIPMPDADARRELLKHLLRGQPVRLSRADMERVVNSTAKYSASDLAALCREAAIIPIRELGKAVSTVSADQVRAVELRDFGEALQSIRPSVNQEQLHRFDQWTQEYGTHS</sequence>
<dbReference type="Pfam" id="PF09336">
    <property type="entry name" value="Vps4_C"/>
    <property type="match status" value="1"/>
</dbReference>
<dbReference type="Proteomes" id="UP001491310">
    <property type="component" value="Unassembled WGS sequence"/>
</dbReference>